<dbReference type="Proteomes" id="UP001057402">
    <property type="component" value="Chromosome 7"/>
</dbReference>
<name>A0ACB9NVT6_9MYRT</name>
<accession>A0ACB9NVT6</accession>
<proteinExistence type="predicted"/>
<keyword evidence="2" id="KW-1185">Reference proteome</keyword>
<protein>
    <submittedName>
        <fullName evidence="1">Uncharacterized protein</fullName>
    </submittedName>
</protein>
<evidence type="ECO:0000313" key="1">
    <source>
        <dbReference type="EMBL" id="KAI4340873.1"/>
    </source>
</evidence>
<dbReference type="EMBL" id="CM042886">
    <property type="protein sequence ID" value="KAI4340873.1"/>
    <property type="molecule type" value="Genomic_DNA"/>
</dbReference>
<organism evidence="1 2">
    <name type="scientific">Melastoma candidum</name>
    <dbReference type="NCBI Taxonomy" id="119954"/>
    <lineage>
        <taxon>Eukaryota</taxon>
        <taxon>Viridiplantae</taxon>
        <taxon>Streptophyta</taxon>
        <taxon>Embryophyta</taxon>
        <taxon>Tracheophyta</taxon>
        <taxon>Spermatophyta</taxon>
        <taxon>Magnoliopsida</taxon>
        <taxon>eudicotyledons</taxon>
        <taxon>Gunneridae</taxon>
        <taxon>Pentapetalae</taxon>
        <taxon>rosids</taxon>
        <taxon>malvids</taxon>
        <taxon>Myrtales</taxon>
        <taxon>Melastomataceae</taxon>
        <taxon>Melastomatoideae</taxon>
        <taxon>Melastomateae</taxon>
        <taxon>Melastoma</taxon>
    </lineage>
</organism>
<gene>
    <name evidence="1" type="ORF">MLD38_025669</name>
</gene>
<reference evidence="2" key="1">
    <citation type="journal article" date="2023" name="Front. Plant Sci.">
        <title>Chromosomal-level genome assembly of Melastoma candidum provides insights into trichome evolution.</title>
        <authorList>
            <person name="Zhong Y."/>
            <person name="Wu W."/>
            <person name="Sun C."/>
            <person name="Zou P."/>
            <person name="Liu Y."/>
            <person name="Dai S."/>
            <person name="Zhou R."/>
        </authorList>
    </citation>
    <scope>NUCLEOTIDE SEQUENCE [LARGE SCALE GENOMIC DNA]</scope>
</reference>
<comment type="caution">
    <text evidence="1">The sequence shown here is derived from an EMBL/GenBank/DDBJ whole genome shotgun (WGS) entry which is preliminary data.</text>
</comment>
<evidence type="ECO:0000313" key="2">
    <source>
        <dbReference type="Proteomes" id="UP001057402"/>
    </source>
</evidence>
<sequence>MLEDSSARRPLRLDRYVTDSCDSTQDSASRARSKCPGSTSGVPLWVQEQVERKPTLTRDGGGTRQTPAATTLLSISHVGLDVTIGLGQVVPQMSYKSDKSSKGQQMILKQQS</sequence>